<dbReference type="Pfam" id="PF01261">
    <property type="entry name" value="AP_endonuc_2"/>
    <property type="match status" value="1"/>
</dbReference>
<organism evidence="2 3">
    <name type="scientific">Companilactobacillus huachuanensis</name>
    <dbReference type="NCBI Taxonomy" id="2559914"/>
    <lineage>
        <taxon>Bacteria</taxon>
        <taxon>Bacillati</taxon>
        <taxon>Bacillota</taxon>
        <taxon>Bacilli</taxon>
        <taxon>Lactobacillales</taxon>
        <taxon>Lactobacillaceae</taxon>
        <taxon>Companilactobacillus</taxon>
    </lineage>
</organism>
<evidence type="ECO:0000259" key="1">
    <source>
        <dbReference type="Pfam" id="PF01261"/>
    </source>
</evidence>
<dbReference type="PANTHER" id="PTHR12110">
    <property type="entry name" value="HYDROXYPYRUVATE ISOMERASE"/>
    <property type="match status" value="1"/>
</dbReference>
<name>A0ABW1RP45_9LACO</name>
<dbReference type="InterPro" id="IPR013022">
    <property type="entry name" value="Xyl_isomerase-like_TIM-brl"/>
</dbReference>
<proteinExistence type="predicted"/>
<gene>
    <name evidence="2" type="ORF">ACFQAV_08995</name>
</gene>
<dbReference type="SUPFAM" id="SSF51658">
    <property type="entry name" value="Xylose isomerase-like"/>
    <property type="match status" value="1"/>
</dbReference>
<sequence>MKYAAELWPVLSDYEKDPDYTLSKLKNIGYDGIEMFGISKFTPSELKALIAKSKLVLSGYQLPWTQFQGNQLKQTILYQKELGNKHIIIDALGGPWESGHKISENTISMWQAHAARINQINDELKENNMDLTYHTHDYDYGELIEGTVPSLEILLKNISPSVNIEIDTGNCIEGGKSPSKYIKSLKGRVPFVHCKPYAKSLQYEVRLGSDKDENNWSEIFNSAQNSGTKWLVVEPESLTLGNIFDVLDDSLKQLKTFTKD</sequence>
<comment type="caution">
    <text evidence="2">The sequence shown here is derived from an EMBL/GenBank/DDBJ whole genome shotgun (WGS) entry which is preliminary data.</text>
</comment>
<protein>
    <submittedName>
        <fullName evidence="2">Sugar phosphate isomerase/epimerase family protein</fullName>
    </submittedName>
</protein>
<dbReference type="RefSeq" id="WP_137610621.1">
    <property type="nucleotide sequence ID" value="NZ_BJDF01000003.1"/>
</dbReference>
<feature type="domain" description="Xylose isomerase-like TIM barrel" evidence="1">
    <location>
        <begin position="23"/>
        <end position="242"/>
    </location>
</feature>
<dbReference type="EMBL" id="JBHSSF010000020">
    <property type="protein sequence ID" value="MFC6176976.1"/>
    <property type="molecule type" value="Genomic_DNA"/>
</dbReference>
<dbReference type="InterPro" id="IPR050312">
    <property type="entry name" value="IolE/XylAMocC-like"/>
</dbReference>
<dbReference type="InterPro" id="IPR036237">
    <property type="entry name" value="Xyl_isomerase-like_sf"/>
</dbReference>
<keyword evidence="3" id="KW-1185">Reference proteome</keyword>
<dbReference type="GO" id="GO:0016853">
    <property type="term" value="F:isomerase activity"/>
    <property type="evidence" value="ECO:0007669"/>
    <property type="project" value="UniProtKB-KW"/>
</dbReference>
<accession>A0ABW1RP45</accession>
<dbReference type="Gene3D" id="3.20.20.150">
    <property type="entry name" value="Divalent-metal-dependent TIM barrel enzymes"/>
    <property type="match status" value="1"/>
</dbReference>
<dbReference type="Proteomes" id="UP001596288">
    <property type="component" value="Unassembled WGS sequence"/>
</dbReference>
<dbReference type="PANTHER" id="PTHR12110:SF41">
    <property type="entry name" value="INOSOSE DEHYDRATASE"/>
    <property type="match status" value="1"/>
</dbReference>
<evidence type="ECO:0000313" key="3">
    <source>
        <dbReference type="Proteomes" id="UP001596288"/>
    </source>
</evidence>
<evidence type="ECO:0000313" key="2">
    <source>
        <dbReference type="EMBL" id="MFC6176976.1"/>
    </source>
</evidence>
<reference evidence="3" key="1">
    <citation type="journal article" date="2019" name="Int. J. Syst. Evol. Microbiol.">
        <title>The Global Catalogue of Microorganisms (GCM) 10K type strain sequencing project: providing services to taxonomists for standard genome sequencing and annotation.</title>
        <authorList>
            <consortium name="The Broad Institute Genomics Platform"/>
            <consortium name="The Broad Institute Genome Sequencing Center for Infectious Disease"/>
            <person name="Wu L."/>
            <person name="Ma J."/>
        </authorList>
    </citation>
    <scope>NUCLEOTIDE SEQUENCE [LARGE SCALE GENOMIC DNA]</scope>
    <source>
        <strain evidence="3">CCM 8927</strain>
    </source>
</reference>
<keyword evidence="2" id="KW-0413">Isomerase</keyword>